<proteinExistence type="predicted"/>
<evidence type="ECO:0000259" key="1">
    <source>
        <dbReference type="Pfam" id="PF13460"/>
    </source>
</evidence>
<organism evidence="2 3">
    <name type="scientific">Halorientalis pallida</name>
    <dbReference type="NCBI Taxonomy" id="2479928"/>
    <lineage>
        <taxon>Archaea</taxon>
        <taxon>Methanobacteriati</taxon>
        <taxon>Methanobacteriota</taxon>
        <taxon>Stenosarchaea group</taxon>
        <taxon>Halobacteria</taxon>
        <taxon>Halobacteriales</taxon>
        <taxon>Haloarculaceae</taxon>
        <taxon>Halorientalis</taxon>
    </lineage>
</organism>
<dbReference type="OrthoDB" id="206077at2157"/>
<dbReference type="InterPro" id="IPR016040">
    <property type="entry name" value="NAD(P)-bd_dom"/>
</dbReference>
<feature type="domain" description="NAD(P)-binding" evidence="1">
    <location>
        <begin position="12"/>
        <end position="199"/>
    </location>
</feature>
<evidence type="ECO:0000313" key="2">
    <source>
        <dbReference type="EMBL" id="RXK50351.1"/>
    </source>
</evidence>
<dbReference type="Proteomes" id="UP000289691">
    <property type="component" value="Unassembled WGS sequence"/>
</dbReference>
<dbReference type="PANTHER" id="PTHR15020">
    <property type="entry name" value="FLAVIN REDUCTASE-RELATED"/>
    <property type="match status" value="1"/>
</dbReference>
<dbReference type="InterPro" id="IPR036291">
    <property type="entry name" value="NAD(P)-bd_dom_sf"/>
</dbReference>
<name>A0A498KXI6_9EURY</name>
<dbReference type="Gene3D" id="3.40.50.720">
    <property type="entry name" value="NAD(P)-binding Rossmann-like Domain"/>
    <property type="match status" value="1"/>
</dbReference>
<reference evidence="2 3" key="1">
    <citation type="submission" date="2019-01" db="EMBL/GenBank/DDBJ databases">
        <title>Halorientalis sp. F13-25 a new haloarchaeum isolated from hypersaline water.</title>
        <authorList>
            <person name="Ana D.-V."/>
            <person name="Cristina S.-P."/>
            <person name="Antonio V."/>
        </authorList>
    </citation>
    <scope>NUCLEOTIDE SEQUENCE [LARGE SCALE GENOMIC DNA]</scope>
    <source>
        <strain evidence="2 3">F13-25</strain>
    </source>
</reference>
<sequence length="244" mass="24984">MDENRATVLVAGASGGTGREILRVLDGRDPTIRALTRDEAKTDRLRALGADEVVVGDLLAGTGLDAAVEGVDVVLSAVGSTPSAVLTADEFVDGAGTIALLEAAVDAGAEAFVMESALGVGGEGGSVLARVFDAAIGPIQDAKARAEAAIREADVRHTILRPGVLTNGRRTDDVTVAPAETGLWGAVSRADVARLMAAAPYTGAAADRTLEVVATPSHREVGLAIDWRLPRVATEEITVEVAED</sequence>
<protein>
    <submittedName>
        <fullName evidence="2">NAD-dependent epimerase/dehydratase family protein</fullName>
    </submittedName>
</protein>
<comment type="caution">
    <text evidence="2">The sequence shown here is derived from an EMBL/GenBank/DDBJ whole genome shotgun (WGS) entry which is preliminary data.</text>
</comment>
<dbReference type="PANTHER" id="PTHR15020:SF50">
    <property type="entry name" value="UPF0659 PROTEIN YMR090W"/>
    <property type="match status" value="1"/>
</dbReference>
<dbReference type="EMBL" id="RDFA01000002">
    <property type="protein sequence ID" value="RXK50351.1"/>
    <property type="molecule type" value="Genomic_DNA"/>
</dbReference>
<evidence type="ECO:0000313" key="3">
    <source>
        <dbReference type="Proteomes" id="UP000289691"/>
    </source>
</evidence>
<dbReference type="AlphaFoldDB" id="A0A498KXI6"/>
<dbReference type="SUPFAM" id="SSF51735">
    <property type="entry name" value="NAD(P)-binding Rossmann-fold domains"/>
    <property type="match status" value="1"/>
</dbReference>
<keyword evidence="3" id="KW-1185">Reference proteome</keyword>
<dbReference type="Pfam" id="PF13460">
    <property type="entry name" value="NAD_binding_10"/>
    <property type="match status" value="1"/>
</dbReference>
<accession>A0A498KXI6</accession>
<gene>
    <name evidence="2" type="ORF">EAF64_07270</name>
</gene>
<dbReference type="RefSeq" id="WP_129068312.1">
    <property type="nucleotide sequence ID" value="NZ_RDFA01000002.1"/>
</dbReference>